<accession>A0ABP3L145</accession>
<dbReference type="CDD" id="cd12152">
    <property type="entry name" value="F1-ATPase_delta"/>
    <property type="match status" value="1"/>
</dbReference>
<evidence type="ECO:0000259" key="14">
    <source>
        <dbReference type="Pfam" id="PF00401"/>
    </source>
</evidence>
<evidence type="ECO:0000256" key="10">
    <source>
        <dbReference type="ARBA" id="ARBA00030215"/>
    </source>
</evidence>
<dbReference type="PANTHER" id="PTHR13822:SF10">
    <property type="entry name" value="ATP SYNTHASE EPSILON CHAIN, CHLOROPLASTIC"/>
    <property type="match status" value="1"/>
</dbReference>
<reference evidence="17" key="1">
    <citation type="journal article" date="2019" name="Int. J. Syst. Evol. Microbiol.">
        <title>The Global Catalogue of Microorganisms (GCM) 10K type strain sequencing project: providing services to taxonomists for standard genome sequencing and annotation.</title>
        <authorList>
            <consortium name="The Broad Institute Genomics Platform"/>
            <consortium name="The Broad Institute Genome Sequencing Center for Infectious Disease"/>
            <person name="Wu L."/>
            <person name="Ma J."/>
        </authorList>
    </citation>
    <scope>NUCLEOTIDE SEQUENCE [LARGE SCALE GENOMIC DNA]</scope>
    <source>
        <strain evidence="17">JCM 14232</strain>
    </source>
</reference>
<proteinExistence type="inferred from homology"/>
<dbReference type="HAMAP" id="MF_00530">
    <property type="entry name" value="ATP_synth_epsil_bac"/>
    <property type="match status" value="1"/>
</dbReference>
<dbReference type="PANTHER" id="PTHR13822">
    <property type="entry name" value="ATP SYNTHASE DELTA/EPSILON CHAIN"/>
    <property type="match status" value="1"/>
</dbReference>
<evidence type="ECO:0000256" key="12">
    <source>
        <dbReference type="HAMAP-Rule" id="MF_00530"/>
    </source>
</evidence>
<comment type="function">
    <text evidence="1 12">Produces ATP from ADP in the presence of a proton gradient across the membrane.</text>
</comment>
<evidence type="ECO:0000256" key="13">
    <source>
        <dbReference type="RuleBase" id="RU003656"/>
    </source>
</evidence>
<comment type="subcellular location">
    <subcellularLocation>
        <location evidence="12">Cell membrane</location>
        <topology evidence="12">Peripheral membrane protein</topology>
    </subcellularLocation>
    <subcellularLocation>
        <location evidence="2">Endomembrane system</location>
        <topology evidence="2">Peripheral membrane protein</topology>
    </subcellularLocation>
</comment>
<keyword evidence="5 12" id="KW-0813">Transport</keyword>
<evidence type="ECO:0000256" key="7">
    <source>
        <dbReference type="ARBA" id="ARBA00023136"/>
    </source>
</evidence>
<evidence type="ECO:0000313" key="17">
    <source>
        <dbReference type="Proteomes" id="UP001410648"/>
    </source>
</evidence>
<dbReference type="InterPro" id="IPR020546">
    <property type="entry name" value="ATP_synth_F1_dsu/esu_N"/>
</dbReference>
<dbReference type="EMBL" id="BAAADA010000169">
    <property type="protein sequence ID" value="GAA0491068.1"/>
    <property type="molecule type" value="Genomic_DNA"/>
</dbReference>
<evidence type="ECO:0000313" key="16">
    <source>
        <dbReference type="EMBL" id="GAA0491068.1"/>
    </source>
</evidence>
<dbReference type="InterPro" id="IPR001469">
    <property type="entry name" value="ATP_synth_F1_dsu/esu"/>
</dbReference>
<evidence type="ECO:0000256" key="2">
    <source>
        <dbReference type="ARBA" id="ARBA00004184"/>
    </source>
</evidence>
<dbReference type="Proteomes" id="UP001410648">
    <property type="component" value="Unassembled WGS sequence"/>
</dbReference>
<evidence type="ECO:0000256" key="6">
    <source>
        <dbReference type="ARBA" id="ARBA00023065"/>
    </source>
</evidence>
<sequence>MDELNNKKKLNLTITTPRGVKFEEEADMVIMRVLDGNIGVLPGHERISTVLGDGILRFINNDVERKLAVFSGIAEVNDDNINIFTTIAQPPEEIDLERAEQDRQKAEAALAEKPKEPYLQRAHLMIRRSSVRIEVSQEYSENISDD</sequence>
<comment type="subunit">
    <text evidence="12 13">F-type ATPases have 2 components, CF(1) - the catalytic core - and CF(0) - the membrane proton channel. CF(1) has five subunits: alpha(3), beta(3), gamma(1), delta(1), epsilon(1). CF(0) has three main subunits: a, b and c.</text>
</comment>
<comment type="similarity">
    <text evidence="3 12 13">Belongs to the ATPase epsilon chain family.</text>
</comment>
<keyword evidence="9 12" id="KW-0066">ATP synthesis</keyword>
<dbReference type="InterPro" id="IPR020547">
    <property type="entry name" value="ATP_synth_F1_esu_C"/>
</dbReference>
<keyword evidence="8 12" id="KW-0139">CF(1)</keyword>
<evidence type="ECO:0000256" key="8">
    <source>
        <dbReference type="ARBA" id="ARBA00023196"/>
    </source>
</evidence>
<keyword evidence="7 12" id="KW-0472">Membrane</keyword>
<comment type="caution">
    <text evidence="16">The sequence shown here is derived from an EMBL/GenBank/DDBJ whole genome shotgun (WGS) entry which is preliminary data.</text>
</comment>
<name>A0ABP3L145_9LACT</name>
<evidence type="ECO:0000256" key="11">
    <source>
        <dbReference type="ARBA" id="ARBA00031795"/>
    </source>
</evidence>
<feature type="domain" description="ATP synthase F1 complex delta/epsilon subunit N-terminal" evidence="15">
    <location>
        <begin position="10"/>
        <end position="85"/>
    </location>
</feature>
<dbReference type="NCBIfam" id="TIGR01216">
    <property type="entry name" value="ATP_synt_epsi"/>
    <property type="match status" value="1"/>
</dbReference>
<dbReference type="RefSeq" id="WP_346025199.1">
    <property type="nucleotide sequence ID" value="NZ_BAAADA010000169.1"/>
</dbReference>
<keyword evidence="12" id="KW-1003">Cell membrane</keyword>
<keyword evidence="6 12" id="KW-0406">Ion transport</keyword>
<keyword evidence="17" id="KW-1185">Reference proteome</keyword>
<dbReference type="InterPro" id="IPR036771">
    <property type="entry name" value="ATPsynth_dsu/esu_N"/>
</dbReference>
<dbReference type="Pfam" id="PF00401">
    <property type="entry name" value="ATP-synt_DE"/>
    <property type="match status" value="1"/>
</dbReference>
<evidence type="ECO:0000256" key="4">
    <source>
        <dbReference type="ARBA" id="ARBA00014480"/>
    </source>
</evidence>
<evidence type="ECO:0000259" key="15">
    <source>
        <dbReference type="Pfam" id="PF02823"/>
    </source>
</evidence>
<evidence type="ECO:0000256" key="9">
    <source>
        <dbReference type="ARBA" id="ARBA00023310"/>
    </source>
</evidence>
<feature type="domain" description="ATP synthase epsilon subunit C-terminal" evidence="14">
    <location>
        <begin position="92"/>
        <end position="137"/>
    </location>
</feature>
<protein>
    <recommendedName>
        <fullName evidence="4 12">ATP synthase epsilon chain</fullName>
    </recommendedName>
    <alternativeName>
        <fullName evidence="11 12">ATP synthase F1 sector epsilon subunit</fullName>
    </alternativeName>
    <alternativeName>
        <fullName evidence="10 12">F-ATPase epsilon subunit</fullName>
    </alternativeName>
</protein>
<evidence type="ECO:0000256" key="5">
    <source>
        <dbReference type="ARBA" id="ARBA00022448"/>
    </source>
</evidence>
<keyword evidence="12" id="KW-0375">Hydrogen ion transport</keyword>
<dbReference type="Pfam" id="PF02823">
    <property type="entry name" value="ATP-synt_DE_N"/>
    <property type="match status" value="1"/>
</dbReference>
<organism evidence="16 17">
    <name type="scientific">Alkalibacterium indicireducens</name>
    <dbReference type="NCBI Taxonomy" id="398758"/>
    <lineage>
        <taxon>Bacteria</taxon>
        <taxon>Bacillati</taxon>
        <taxon>Bacillota</taxon>
        <taxon>Bacilli</taxon>
        <taxon>Lactobacillales</taxon>
        <taxon>Carnobacteriaceae</taxon>
        <taxon>Alkalibacterium</taxon>
    </lineage>
</organism>
<gene>
    <name evidence="12" type="primary">atpC</name>
    <name evidence="16" type="ORF">GCM10008936_18310</name>
</gene>
<evidence type="ECO:0000256" key="1">
    <source>
        <dbReference type="ARBA" id="ARBA00003543"/>
    </source>
</evidence>
<evidence type="ECO:0000256" key="3">
    <source>
        <dbReference type="ARBA" id="ARBA00005712"/>
    </source>
</evidence>
<dbReference type="Gene3D" id="2.60.15.10">
    <property type="entry name" value="F0F1 ATP synthase delta/epsilon subunit, N-terminal"/>
    <property type="match status" value="1"/>
</dbReference>
<dbReference type="SUPFAM" id="SSF51344">
    <property type="entry name" value="Epsilon subunit of F1F0-ATP synthase N-terminal domain"/>
    <property type="match status" value="1"/>
</dbReference>